<dbReference type="PANTHER" id="PTHR42718:SF9">
    <property type="entry name" value="MAJOR FACILITATOR SUPERFAMILY MULTIDRUG TRANSPORTER MFSC"/>
    <property type="match status" value="1"/>
</dbReference>
<evidence type="ECO:0000256" key="2">
    <source>
        <dbReference type="ARBA" id="ARBA00008537"/>
    </source>
</evidence>
<keyword evidence="5 8" id="KW-0812">Transmembrane</keyword>
<feature type="transmembrane region" description="Helical" evidence="8">
    <location>
        <begin position="371"/>
        <end position="390"/>
    </location>
</feature>
<evidence type="ECO:0000256" key="5">
    <source>
        <dbReference type="ARBA" id="ARBA00022692"/>
    </source>
</evidence>
<protein>
    <submittedName>
        <fullName evidence="10">DHA2 family multidrug resistance protein</fullName>
    </submittedName>
</protein>
<comment type="subcellular location">
    <subcellularLocation>
        <location evidence="1">Cell membrane</location>
        <topology evidence="1">Multi-pass membrane protein</topology>
    </subcellularLocation>
</comment>
<feature type="transmembrane region" description="Helical" evidence="8">
    <location>
        <begin position="136"/>
        <end position="159"/>
    </location>
</feature>
<sequence>MPDRAPTMRDWIGFMVMVVGMFMAILDIQIVSSSLSEIQAGLAASSDEATWIQTSYLIAEVISIPLSGLLARLLSTRVLFSLSAAGFTLASALCAMAWDINSMIVFRALQGFIGGAMIPTVFATAYSFFPPSKRNMLSVLMGLIATMAPTLGPTIGGYITEISSWHWLFLANLAPGILVAGAVWLLVDVDRPDWSLLPGLDYLGLLFMAVFLGSLEFVLEEGPRDDWFEDHLIQIFAVVSAIGGLLFVWRVLTYRQPIVDIRAFANRNFLIGCSFSFVIGIGLYGSTYLLPLYLSHIRNYSALDIGVVMIVTGAFQFMSAPVAGRLANHLDPRAMLAFGLGLFGLGAYLQSLLTAEWGFWEFFLPQACRGFALMFLFIPINAAALGTLPAERVKNASGLYNLMRNLGGAVGLAAINSVLNDRFALHWKRLVESLPAGNPNVEAFLDQAQHGMQGAMGGQSAAGAVRMLGDLVHREAQVMTMADVQFLMGLLFVSGIFLVPLLRRPRGAVAADH</sequence>
<feature type="transmembrane region" description="Helical" evidence="8">
    <location>
        <begin position="199"/>
        <end position="219"/>
    </location>
</feature>
<feature type="transmembrane region" description="Helical" evidence="8">
    <location>
        <begin position="12"/>
        <end position="31"/>
    </location>
</feature>
<comment type="caution">
    <text evidence="10">The sequence shown here is derived from an EMBL/GenBank/DDBJ whole genome shotgun (WGS) entry which is preliminary data.</text>
</comment>
<feature type="transmembrane region" description="Helical" evidence="8">
    <location>
        <begin position="402"/>
        <end position="419"/>
    </location>
</feature>
<evidence type="ECO:0000256" key="8">
    <source>
        <dbReference type="SAM" id="Phobius"/>
    </source>
</evidence>
<feature type="transmembrane region" description="Helical" evidence="8">
    <location>
        <begin position="165"/>
        <end position="187"/>
    </location>
</feature>
<evidence type="ECO:0000256" key="1">
    <source>
        <dbReference type="ARBA" id="ARBA00004651"/>
    </source>
</evidence>
<keyword evidence="4" id="KW-1003">Cell membrane</keyword>
<dbReference type="Proteomes" id="UP000295783">
    <property type="component" value="Unassembled WGS sequence"/>
</dbReference>
<dbReference type="Gene3D" id="1.20.1720.10">
    <property type="entry name" value="Multidrug resistance protein D"/>
    <property type="match status" value="1"/>
</dbReference>
<evidence type="ECO:0000256" key="3">
    <source>
        <dbReference type="ARBA" id="ARBA00022448"/>
    </source>
</evidence>
<dbReference type="OrthoDB" id="9771737at2"/>
<gene>
    <name evidence="10" type="ORF">A8950_0537</name>
</gene>
<dbReference type="Pfam" id="PF07690">
    <property type="entry name" value="MFS_1"/>
    <property type="match status" value="1"/>
</dbReference>
<dbReference type="InterPro" id="IPR011701">
    <property type="entry name" value="MFS"/>
</dbReference>
<dbReference type="InterPro" id="IPR020846">
    <property type="entry name" value="MFS_dom"/>
</dbReference>
<organism evidence="10 11">
    <name type="scientific">Dongia mobilis</name>
    <dbReference type="NCBI Taxonomy" id="578943"/>
    <lineage>
        <taxon>Bacteria</taxon>
        <taxon>Pseudomonadati</taxon>
        <taxon>Pseudomonadota</taxon>
        <taxon>Alphaproteobacteria</taxon>
        <taxon>Rhodospirillales</taxon>
        <taxon>Dongiaceae</taxon>
        <taxon>Dongia</taxon>
    </lineage>
</organism>
<dbReference type="NCBIfam" id="TIGR00711">
    <property type="entry name" value="efflux_EmrB"/>
    <property type="match status" value="1"/>
</dbReference>
<proteinExistence type="inferred from homology"/>
<feature type="transmembrane region" description="Helical" evidence="8">
    <location>
        <begin position="51"/>
        <end position="71"/>
    </location>
</feature>
<feature type="transmembrane region" description="Helical" evidence="8">
    <location>
        <begin position="104"/>
        <end position="129"/>
    </location>
</feature>
<dbReference type="PANTHER" id="PTHR42718">
    <property type="entry name" value="MAJOR FACILITATOR SUPERFAMILY MULTIDRUG TRANSPORTER MFSC"/>
    <property type="match status" value="1"/>
</dbReference>
<name>A0A4V3DEY9_9PROT</name>
<dbReference type="PROSITE" id="PS50850">
    <property type="entry name" value="MFS"/>
    <property type="match status" value="1"/>
</dbReference>
<dbReference type="GO" id="GO:0005886">
    <property type="term" value="C:plasma membrane"/>
    <property type="evidence" value="ECO:0007669"/>
    <property type="project" value="UniProtKB-SubCell"/>
</dbReference>
<feature type="transmembrane region" description="Helical" evidence="8">
    <location>
        <begin position="78"/>
        <end position="98"/>
    </location>
</feature>
<accession>A0A4V3DEY9</accession>
<dbReference type="EMBL" id="SNYW01000006">
    <property type="protein sequence ID" value="TDQ83991.1"/>
    <property type="molecule type" value="Genomic_DNA"/>
</dbReference>
<dbReference type="GO" id="GO:0022857">
    <property type="term" value="F:transmembrane transporter activity"/>
    <property type="evidence" value="ECO:0007669"/>
    <property type="project" value="InterPro"/>
</dbReference>
<keyword evidence="3" id="KW-0813">Transport</keyword>
<dbReference type="InterPro" id="IPR036259">
    <property type="entry name" value="MFS_trans_sf"/>
</dbReference>
<feature type="transmembrane region" description="Helical" evidence="8">
    <location>
        <begin position="231"/>
        <end position="249"/>
    </location>
</feature>
<dbReference type="RefSeq" id="WP_133612062.1">
    <property type="nucleotide sequence ID" value="NZ_SNYW01000006.1"/>
</dbReference>
<reference evidence="10 11" key="1">
    <citation type="submission" date="2019-03" db="EMBL/GenBank/DDBJ databases">
        <title>Genomic Encyclopedia of Type Strains, Phase III (KMG-III): the genomes of soil and plant-associated and newly described type strains.</title>
        <authorList>
            <person name="Whitman W."/>
        </authorList>
    </citation>
    <scope>NUCLEOTIDE SEQUENCE [LARGE SCALE GENOMIC DNA]</scope>
    <source>
        <strain evidence="10 11">CGMCC 1.7660</strain>
    </source>
</reference>
<dbReference type="CDD" id="cd17503">
    <property type="entry name" value="MFS_LmrB_MDR_like"/>
    <property type="match status" value="1"/>
</dbReference>
<evidence type="ECO:0000313" key="10">
    <source>
        <dbReference type="EMBL" id="TDQ83991.1"/>
    </source>
</evidence>
<evidence type="ECO:0000259" key="9">
    <source>
        <dbReference type="PROSITE" id="PS50850"/>
    </source>
</evidence>
<dbReference type="Gene3D" id="1.20.1250.20">
    <property type="entry name" value="MFS general substrate transporter like domains"/>
    <property type="match status" value="1"/>
</dbReference>
<feature type="transmembrane region" description="Helical" evidence="8">
    <location>
        <begin position="269"/>
        <end position="294"/>
    </location>
</feature>
<evidence type="ECO:0000256" key="7">
    <source>
        <dbReference type="ARBA" id="ARBA00023136"/>
    </source>
</evidence>
<comment type="similarity">
    <text evidence="2">Belongs to the major facilitator superfamily. EmrB family.</text>
</comment>
<dbReference type="AlphaFoldDB" id="A0A4V3DEY9"/>
<feature type="domain" description="Major facilitator superfamily (MFS) profile" evidence="9">
    <location>
        <begin position="13"/>
        <end position="507"/>
    </location>
</feature>
<dbReference type="SUPFAM" id="SSF103473">
    <property type="entry name" value="MFS general substrate transporter"/>
    <property type="match status" value="1"/>
</dbReference>
<keyword evidence="6 8" id="KW-1133">Transmembrane helix</keyword>
<keyword evidence="7 8" id="KW-0472">Membrane</keyword>
<evidence type="ECO:0000256" key="4">
    <source>
        <dbReference type="ARBA" id="ARBA00022475"/>
    </source>
</evidence>
<feature type="transmembrane region" description="Helical" evidence="8">
    <location>
        <begin position="484"/>
        <end position="502"/>
    </location>
</feature>
<evidence type="ECO:0000313" key="11">
    <source>
        <dbReference type="Proteomes" id="UP000295783"/>
    </source>
</evidence>
<feature type="transmembrane region" description="Helical" evidence="8">
    <location>
        <begin position="300"/>
        <end position="322"/>
    </location>
</feature>
<dbReference type="InterPro" id="IPR004638">
    <property type="entry name" value="EmrB-like"/>
</dbReference>
<evidence type="ECO:0000256" key="6">
    <source>
        <dbReference type="ARBA" id="ARBA00022989"/>
    </source>
</evidence>
<keyword evidence="11" id="KW-1185">Reference proteome</keyword>
<feature type="transmembrane region" description="Helical" evidence="8">
    <location>
        <begin position="334"/>
        <end position="351"/>
    </location>
</feature>